<dbReference type="EMBL" id="OC334453">
    <property type="protein sequence ID" value="CAD7418115.1"/>
    <property type="molecule type" value="Genomic_DNA"/>
</dbReference>
<reference evidence="2" key="1">
    <citation type="submission" date="2020-11" db="EMBL/GenBank/DDBJ databases">
        <authorList>
            <person name="Tran Van P."/>
        </authorList>
    </citation>
    <scope>NUCLEOTIDE SEQUENCE</scope>
</reference>
<dbReference type="InterPro" id="IPR011009">
    <property type="entry name" value="Kinase-like_dom_sf"/>
</dbReference>
<dbReference type="PANTHER" id="PTHR11012">
    <property type="entry name" value="PROTEIN KINASE-LIKE DOMAIN-CONTAINING"/>
    <property type="match status" value="1"/>
</dbReference>
<protein>
    <recommendedName>
        <fullName evidence="1">CHK kinase-like domain-containing protein</fullName>
    </recommendedName>
</protein>
<proteinExistence type="predicted"/>
<dbReference type="Pfam" id="PF02958">
    <property type="entry name" value="EcKL"/>
    <property type="match status" value="2"/>
</dbReference>
<dbReference type="PANTHER" id="PTHR11012:SF56">
    <property type="entry name" value="CHK KINASE-LIKE DOMAIN-CONTAINING PROTEIN-RELATED"/>
    <property type="match status" value="1"/>
</dbReference>
<dbReference type="SUPFAM" id="SSF56112">
    <property type="entry name" value="Protein kinase-like (PK-like)"/>
    <property type="match status" value="2"/>
</dbReference>
<gene>
    <name evidence="2" type="ORF">TCEB3V08_LOCUS13196</name>
</gene>
<feature type="domain" description="CHK kinase-like" evidence="1">
    <location>
        <begin position="62"/>
        <end position="339"/>
    </location>
</feature>
<sequence>MNSPRSYSHDVLVWEIRVLNVREMFKKEVLMYQKVVPTLIGLFPSDPLNVFTPSYHSHEDLLVFENLRPLGFRHVDREQGLNLAHANLVLTELGRLHGAAYVLHSRSTEDAKTLTDAGKEVLFTRHRKGVYEEGFAKISAETVEILRENPKTRVHADKVEAILARKYDILLELLRPKDDAINLLNHGDLWTGNLLFSVIDINNINNPLGPRFSGRMVYGVTLANDWTAGDGLGVRISLRCTEKVLFPSYFSTLPPRRYVFTPSAGGYVNILIARDGYTDRSNKVPVQVVFLDLQLCRYGSPGLDVNYFLYTSTTARMREEHLDELLRTYHWSLVRTFRQLNARAKQHLHAGVREGVSGVEEKQVRRYTSTHFMHSNTPVRMRKELEDALQRTRTSQSWE</sequence>
<evidence type="ECO:0000313" key="2">
    <source>
        <dbReference type="EMBL" id="CAD7418115.1"/>
    </source>
</evidence>
<organism evidence="2">
    <name type="scientific">Timema cristinae</name>
    <name type="common">Walking stick</name>
    <dbReference type="NCBI Taxonomy" id="61476"/>
    <lineage>
        <taxon>Eukaryota</taxon>
        <taxon>Metazoa</taxon>
        <taxon>Ecdysozoa</taxon>
        <taxon>Arthropoda</taxon>
        <taxon>Hexapoda</taxon>
        <taxon>Insecta</taxon>
        <taxon>Pterygota</taxon>
        <taxon>Neoptera</taxon>
        <taxon>Polyneoptera</taxon>
        <taxon>Phasmatodea</taxon>
        <taxon>Timematodea</taxon>
        <taxon>Timematoidea</taxon>
        <taxon>Timematidae</taxon>
        <taxon>Timema</taxon>
    </lineage>
</organism>
<accession>A0A7R9DR32</accession>
<name>A0A7R9DR32_TIMCR</name>
<dbReference type="InterPro" id="IPR015897">
    <property type="entry name" value="CHK_kinase-like"/>
</dbReference>
<dbReference type="InterPro" id="IPR004119">
    <property type="entry name" value="EcKL"/>
</dbReference>
<dbReference type="SMART" id="SM00587">
    <property type="entry name" value="CHK"/>
    <property type="match status" value="1"/>
</dbReference>
<evidence type="ECO:0000259" key="1">
    <source>
        <dbReference type="SMART" id="SM00587"/>
    </source>
</evidence>
<dbReference type="AlphaFoldDB" id="A0A7R9DR32"/>